<dbReference type="InterPro" id="IPR002299">
    <property type="entry name" value="Porin_Neis"/>
</dbReference>
<proteinExistence type="predicted"/>
<dbReference type="EMBL" id="JAMXWF010000039">
    <property type="protein sequence ID" value="MDQ6412168.1"/>
    <property type="molecule type" value="Genomic_DNA"/>
</dbReference>
<dbReference type="Proteomes" id="UP001242288">
    <property type="component" value="Unassembled WGS sequence"/>
</dbReference>
<evidence type="ECO:0000256" key="9">
    <source>
        <dbReference type="ARBA" id="ARBA00023136"/>
    </source>
</evidence>
<dbReference type="GO" id="GO:0046930">
    <property type="term" value="C:pore complex"/>
    <property type="evidence" value="ECO:0007669"/>
    <property type="project" value="UniProtKB-KW"/>
</dbReference>
<evidence type="ECO:0000313" key="14">
    <source>
        <dbReference type="EMBL" id="MDQ6412168.1"/>
    </source>
</evidence>
<feature type="chain" id="PRO_5042832469" evidence="11">
    <location>
        <begin position="21"/>
        <end position="404"/>
    </location>
</feature>
<comment type="subunit">
    <text evidence="2">Homotrimer.</text>
</comment>
<organism evidence="14 16">
    <name type="scientific">Paraburkholderia madseniana</name>
    <dbReference type="NCBI Taxonomy" id="2599607"/>
    <lineage>
        <taxon>Bacteria</taxon>
        <taxon>Pseudomonadati</taxon>
        <taxon>Pseudomonadota</taxon>
        <taxon>Betaproteobacteria</taxon>
        <taxon>Burkholderiales</taxon>
        <taxon>Burkholderiaceae</taxon>
        <taxon>Paraburkholderia</taxon>
    </lineage>
</organism>
<dbReference type="InterPro" id="IPR001702">
    <property type="entry name" value="Porin_Gram-ve"/>
</dbReference>
<dbReference type="PRINTS" id="PR00184">
    <property type="entry name" value="NEISSPPORIN"/>
</dbReference>
<dbReference type="Proteomes" id="UP001209412">
    <property type="component" value="Unassembled WGS sequence"/>
</dbReference>
<dbReference type="PANTHER" id="PTHR34501:SF9">
    <property type="entry name" value="MAJOR OUTER MEMBRANE PROTEIN P.IA"/>
    <property type="match status" value="1"/>
</dbReference>
<evidence type="ECO:0000256" key="4">
    <source>
        <dbReference type="ARBA" id="ARBA00022452"/>
    </source>
</evidence>
<evidence type="ECO:0000259" key="12">
    <source>
        <dbReference type="Pfam" id="PF13609"/>
    </source>
</evidence>
<dbReference type="SUPFAM" id="SSF56935">
    <property type="entry name" value="Porins"/>
    <property type="match status" value="1"/>
</dbReference>
<evidence type="ECO:0000256" key="6">
    <source>
        <dbReference type="ARBA" id="ARBA00022729"/>
    </source>
</evidence>
<dbReference type="InterPro" id="IPR050298">
    <property type="entry name" value="Gram-neg_bact_OMP"/>
</dbReference>
<keyword evidence="3" id="KW-0813">Transport</keyword>
<keyword evidence="8" id="KW-0626">Porin</keyword>
<keyword evidence="5" id="KW-0812">Transmembrane</keyword>
<keyword evidence="7" id="KW-0406">Ion transport</keyword>
<dbReference type="GO" id="GO:0034220">
    <property type="term" value="P:monoatomic ion transmembrane transport"/>
    <property type="evidence" value="ECO:0007669"/>
    <property type="project" value="InterPro"/>
</dbReference>
<accession>A0AAP5BIW4</accession>
<evidence type="ECO:0000256" key="1">
    <source>
        <dbReference type="ARBA" id="ARBA00004571"/>
    </source>
</evidence>
<feature type="signal peptide" evidence="11">
    <location>
        <begin position="1"/>
        <end position="20"/>
    </location>
</feature>
<evidence type="ECO:0000256" key="7">
    <source>
        <dbReference type="ARBA" id="ARBA00023065"/>
    </source>
</evidence>
<evidence type="ECO:0000256" key="11">
    <source>
        <dbReference type="SAM" id="SignalP"/>
    </source>
</evidence>
<gene>
    <name evidence="14" type="ORF">NIE36_34145</name>
    <name evidence="13" type="ORF">OSB80_34230</name>
</gene>
<evidence type="ECO:0000313" key="13">
    <source>
        <dbReference type="EMBL" id="MCX4150353.1"/>
    </source>
</evidence>
<evidence type="ECO:0000256" key="2">
    <source>
        <dbReference type="ARBA" id="ARBA00011233"/>
    </source>
</evidence>
<dbReference type="Gene3D" id="2.40.160.10">
    <property type="entry name" value="Porin"/>
    <property type="match status" value="1"/>
</dbReference>
<keyword evidence="9" id="KW-0472">Membrane</keyword>
<sequence length="404" mass="42294">MKRSFCMVVAMGAFANVANAQSSVTLYGVIDEGFEMISNVKTGPGEGKTLYQLDSTSGALGSRWGMRGSEDLGSGLKAIFLLENGFEINTGKLNQGGDEWGRQAYVGLSSTTYGSVTLGRQYDSVVDFVGPLGIGEQWGGHRAAHPGDLDNLNNSFRTNNSVKYTSTNYNGLTFGGLYSFGGQPGAISLNQVISLGAGYTNGTVALGVGYLNVRNPNNSFFGDNPTGGGVTVNNTSPATNPVFSGYASAHTYQVISTGGSYKFGAATFGATYSNVKFMNLGDTATSGPNPLRYVGTATFNNAEVSGKYQLTPAFLLGAAYDYTTGSSVNSTLATVHDSGAKYHQFSLGAVYYLSKRTELYLAGLYQKASGIDSTGQAAVANINALTPAAGNHMALARLGFQVKF</sequence>
<comment type="subcellular location">
    <subcellularLocation>
        <location evidence="1">Cell outer membrane</location>
        <topology evidence="1">Multi-pass membrane protein</topology>
    </subcellularLocation>
</comment>
<feature type="domain" description="Porin" evidence="12">
    <location>
        <begin position="9"/>
        <end position="367"/>
    </location>
</feature>
<keyword evidence="4" id="KW-1134">Transmembrane beta strand</keyword>
<dbReference type="InterPro" id="IPR023614">
    <property type="entry name" value="Porin_dom_sf"/>
</dbReference>
<evidence type="ECO:0000313" key="15">
    <source>
        <dbReference type="Proteomes" id="UP001209412"/>
    </source>
</evidence>
<dbReference type="GO" id="GO:0009279">
    <property type="term" value="C:cell outer membrane"/>
    <property type="evidence" value="ECO:0007669"/>
    <property type="project" value="UniProtKB-SubCell"/>
</dbReference>
<reference evidence="14" key="1">
    <citation type="submission" date="2022-06" db="EMBL/GenBank/DDBJ databases">
        <title>PHB producers.</title>
        <authorList>
            <person name="Besaury L."/>
        </authorList>
    </citation>
    <scope>NUCLEOTIDE SEQUENCE</scope>
    <source>
        <strain evidence="14 15">SEWS6</strain>
    </source>
</reference>
<evidence type="ECO:0000313" key="16">
    <source>
        <dbReference type="Proteomes" id="UP001242288"/>
    </source>
</evidence>
<evidence type="ECO:0000256" key="3">
    <source>
        <dbReference type="ARBA" id="ARBA00022448"/>
    </source>
</evidence>
<dbReference type="EMBL" id="JAPKHW010000039">
    <property type="protein sequence ID" value="MCX4150353.1"/>
    <property type="molecule type" value="Genomic_DNA"/>
</dbReference>
<protein>
    <submittedName>
        <fullName evidence="14">Porin</fullName>
    </submittedName>
</protein>
<evidence type="ECO:0000256" key="8">
    <source>
        <dbReference type="ARBA" id="ARBA00023114"/>
    </source>
</evidence>
<dbReference type="PRINTS" id="PR00182">
    <property type="entry name" value="ECOLNEIPORIN"/>
</dbReference>
<evidence type="ECO:0000256" key="10">
    <source>
        <dbReference type="ARBA" id="ARBA00023237"/>
    </source>
</evidence>
<dbReference type="InterPro" id="IPR033900">
    <property type="entry name" value="Gram_neg_porin_domain"/>
</dbReference>
<keyword evidence="6 11" id="KW-0732">Signal</keyword>
<dbReference type="Pfam" id="PF13609">
    <property type="entry name" value="Porin_4"/>
    <property type="match status" value="1"/>
</dbReference>
<keyword evidence="15" id="KW-1185">Reference proteome</keyword>
<dbReference type="GO" id="GO:0015288">
    <property type="term" value="F:porin activity"/>
    <property type="evidence" value="ECO:0007669"/>
    <property type="project" value="UniProtKB-KW"/>
</dbReference>
<evidence type="ECO:0000256" key="5">
    <source>
        <dbReference type="ARBA" id="ARBA00022692"/>
    </source>
</evidence>
<dbReference type="AlphaFoldDB" id="A0AAP5BIW4"/>
<name>A0AAP5BIW4_9BURK</name>
<dbReference type="RefSeq" id="WP_266261059.1">
    <property type="nucleotide sequence ID" value="NZ_JAMXWF010000039.1"/>
</dbReference>
<dbReference type="PANTHER" id="PTHR34501">
    <property type="entry name" value="PROTEIN YDDL-RELATED"/>
    <property type="match status" value="1"/>
</dbReference>
<dbReference type="CDD" id="cd00342">
    <property type="entry name" value="gram_neg_porins"/>
    <property type="match status" value="1"/>
</dbReference>
<keyword evidence="10" id="KW-0998">Cell outer membrane</keyword>
<comment type="caution">
    <text evidence="14">The sequence shown here is derived from an EMBL/GenBank/DDBJ whole genome shotgun (WGS) entry which is preliminary data.</text>
</comment>